<evidence type="ECO:0000313" key="6">
    <source>
        <dbReference type="EMBL" id="KAB1253838.1"/>
    </source>
</evidence>
<comment type="caution">
    <text evidence="6">The sequence shown here is derived from an EMBL/GenBank/DDBJ whole genome shotgun (WGS) entry which is preliminary data.</text>
</comment>
<dbReference type="InterPro" id="IPR055251">
    <property type="entry name" value="SOS1_NGEF_PH"/>
</dbReference>
<dbReference type="Gene3D" id="2.30.29.30">
    <property type="entry name" value="Pleckstrin-homology domain (PH domain)/Phosphotyrosine-binding domain (PTB)"/>
    <property type="match status" value="1"/>
</dbReference>
<dbReference type="InterPro" id="IPR001331">
    <property type="entry name" value="GDS_CDC24_CS"/>
</dbReference>
<dbReference type="SUPFAM" id="SSF48065">
    <property type="entry name" value="DBL homology domain (DH-domain)"/>
    <property type="match status" value="1"/>
</dbReference>
<dbReference type="PROSITE" id="PS00741">
    <property type="entry name" value="DH_1"/>
    <property type="match status" value="1"/>
</dbReference>
<dbReference type="InterPro" id="IPR035899">
    <property type="entry name" value="DBL_dom_sf"/>
</dbReference>
<feature type="compositionally biased region" description="Polar residues" evidence="4">
    <location>
        <begin position="77"/>
        <end position="91"/>
    </location>
</feature>
<evidence type="ECO:0000256" key="2">
    <source>
        <dbReference type="ARBA" id="ARBA00022490"/>
    </source>
</evidence>
<reference evidence="6 7" key="1">
    <citation type="journal article" date="2019" name="Mol. Ecol. Resour.">
        <title>Improving Illumina assemblies with Hi-C and long reads: an example with the North African dromedary.</title>
        <authorList>
            <person name="Elbers J.P."/>
            <person name="Rogers M.F."/>
            <person name="Perelman P.L."/>
            <person name="Proskuryakova A.A."/>
            <person name="Serdyukova N.A."/>
            <person name="Johnson W.E."/>
            <person name="Horin P."/>
            <person name="Corander J."/>
            <person name="Murphy D."/>
            <person name="Burger P.A."/>
        </authorList>
    </citation>
    <scope>NUCLEOTIDE SEQUENCE [LARGE SCALE GENOMIC DNA]</scope>
    <source>
        <strain evidence="6">Drom800</strain>
        <tissue evidence="6">Blood</tissue>
    </source>
</reference>
<organism evidence="6 7">
    <name type="scientific">Camelus dromedarius</name>
    <name type="common">Dromedary</name>
    <name type="synonym">Arabian camel</name>
    <dbReference type="NCBI Taxonomy" id="9838"/>
    <lineage>
        <taxon>Eukaryota</taxon>
        <taxon>Metazoa</taxon>
        <taxon>Chordata</taxon>
        <taxon>Craniata</taxon>
        <taxon>Vertebrata</taxon>
        <taxon>Euteleostomi</taxon>
        <taxon>Mammalia</taxon>
        <taxon>Eutheria</taxon>
        <taxon>Laurasiatheria</taxon>
        <taxon>Artiodactyla</taxon>
        <taxon>Tylopoda</taxon>
        <taxon>Camelidae</taxon>
        <taxon>Camelus</taxon>
    </lineage>
</organism>
<dbReference type="InterPro" id="IPR011993">
    <property type="entry name" value="PH-like_dom_sf"/>
</dbReference>
<protein>
    <submittedName>
        <fullName evidence="6">Neuroepithelial cell-transforming gene 1 protein</fullName>
    </submittedName>
</protein>
<dbReference type="EMBL" id="JWIN03000035">
    <property type="protein sequence ID" value="KAB1253838.1"/>
    <property type="molecule type" value="Genomic_DNA"/>
</dbReference>
<dbReference type="Pfam" id="PF00621">
    <property type="entry name" value="RhoGEF"/>
    <property type="match status" value="1"/>
</dbReference>
<gene>
    <name evidence="6" type="ORF">Cadr_000027099</name>
</gene>
<feature type="domain" description="DH" evidence="5">
    <location>
        <begin position="104"/>
        <end position="244"/>
    </location>
</feature>
<dbReference type="PANTHER" id="PTHR46006:SF4">
    <property type="entry name" value="NEUROEPITHELIAL CELL-TRANSFORMING GENE 1 PROTEIN"/>
    <property type="match status" value="1"/>
</dbReference>
<accession>A0A5N4C4P1</accession>
<dbReference type="InterPro" id="IPR000219">
    <property type="entry name" value="DH_dom"/>
</dbReference>
<dbReference type="Pfam" id="PF22697">
    <property type="entry name" value="SOS1_NGEF_PH"/>
    <property type="match status" value="1"/>
</dbReference>
<evidence type="ECO:0000256" key="4">
    <source>
        <dbReference type="SAM" id="MobiDB-lite"/>
    </source>
</evidence>
<dbReference type="Gene3D" id="1.20.900.10">
    <property type="entry name" value="Dbl homology (DH) domain"/>
    <property type="match status" value="1"/>
</dbReference>
<dbReference type="PROSITE" id="PS50010">
    <property type="entry name" value="DH_2"/>
    <property type="match status" value="1"/>
</dbReference>
<keyword evidence="2" id="KW-0963">Cytoplasm</keyword>
<name>A0A5N4C4P1_CAMDR</name>
<dbReference type="PANTHER" id="PTHR46006">
    <property type="entry name" value="RHO GUANINE NUCLEOTIDE EXCHANGE FACTOR AT 64C, ISOFORM A"/>
    <property type="match status" value="1"/>
</dbReference>
<dbReference type="FunFam" id="2.30.29.30:FF:000151">
    <property type="entry name" value="Rho guanine nucleotide exchange factor 3"/>
    <property type="match status" value="1"/>
</dbReference>
<evidence type="ECO:0000256" key="3">
    <source>
        <dbReference type="ARBA" id="ARBA00022658"/>
    </source>
</evidence>
<evidence type="ECO:0000259" key="5">
    <source>
        <dbReference type="PROSITE" id="PS50010"/>
    </source>
</evidence>
<feature type="region of interest" description="Disordered" evidence="4">
    <location>
        <begin position="73"/>
        <end position="96"/>
    </location>
</feature>
<proteinExistence type="predicted"/>
<keyword evidence="3" id="KW-0344">Guanine-nucleotide releasing factor</keyword>
<dbReference type="Proteomes" id="UP000299084">
    <property type="component" value="Unassembled WGS sequence"/>
</dbReference>
<dbReference type="CDD" id="cd00160">
    <property type="entry name" value="RhoGEF"/>
    <property type="match status" value="1"/>
</dbReference>
<dbReference type="GO" id="GO:0035025">
    <property type="term" value="P:positive regulation of Rho protein signal transduction"/>
    <property type="evidence" value="ECO:0007669"/>
    <property type="project" value="TreeGrafter"/>
</dbReference>
<dbReference type="STRING" id="9838.ENSCDRP00005024590"/>
<keyword evidence="7" id="KW-1185">Reference proteome</keyword>
<dbReference type="SMART" id="SM00325">
    <property type="entry name" value="RhoGEF"/>
    <property type="match status" value="1"/>
</dbReference>
<dbReference type="AlphaFoldDB" id="A0A5N4C4P1"/>
<evidence type="ECO:0000256" key="1">
    <source>
        <dbReference type="ARBA" id="ARBA00004496"/>
    </source>
</evidence>
<dbReference type="GO" id="GO:0005737">
    <property type="term" value="C:cytoplasm"/>
    <property type="evidence" value="ECO:0007669"/>
    <property type="project" value="UniProtKB-SubCell"/>
</dbReference>
<dbReference type="InterPro" id="IPR051480">
    <property type="entry name" value="Endocytic_GEF_Adapter"/>
</dbReference>
<dbReference type="GO" id="GO:0035556">
    <property type="term" value="P:intracellular signal transduction"/>
    <property type="evidence" value="ECO:0007669"/>
    <property type="project" value="InterPro"/>
</dbReference>
<evidence type="ECO:0000313" key="7">
    <source>
        <dbReference type="Proteomes" id="UP000299084"/>
    </source>
</evidence>
<dbReference type="GO" id="GO:0005085">
    <property type="term" value="F:guanyl-nucleotide exchange factor activity"/>
    <property type="evidence" value="ECO:0007669"/>
    <property type="project" value="UniProtKB-KW"/>
</dbReference>
<sequence>MVAHDEVGGLLPIKRTIRVLDVNSQSFREQEEPSNKRVRPLARVTSLANLISPVRNGAVRRFGQTIQSFTLRGDSRSPASAQKFSSRSTVPTPAKRRSSALWSEMLDVSTKESLTTKEIKRQEAIYEMSRGEQDLIEDLKLARKLPGLNAYKGYCSNQLAAKALLDQKKQDPRVQDFLQRCLESPFSRKLDLWSFLDIPRSRLVKYPLLLKEILRHTPKDHPDVQLLEEAILIIQGVLSDINLKKGESECQYYVDKLEYLDEKQRDPRIEASKVLLCHGELRSKHGHKLHIFLFQDILVLTRPVTRNERHSYQVYRQPIPVQDLVLEDLQDGDVRMGGSFRGAFSNSDKAKNIFRVRFQDPSPGLAQLSKP</sequence>
<comment type="subcellular location">
    <subcellularLocation>
        <location evidence="1">Cytoplasm</location>
    </subcellularLocation>
</comment>
<dbReference type="SUPFAM" id="SSF50729">
    <property type="entry name" value="PH domain-like"/>
    <property type="match status" value="1"/>
</dbReference>